<name>A0A3E3HWI6_9FIRM</name>
<sequence>MKIVWELFTDVWHLARKYEFRKLTDAEWEQFKARGEELLVKYRKHGPDVEMLYRDIFRAAQAFYERRSHEDTENNM</sequence>
<proteinExistence type="predicted"/>
<protein>
    <submittedName>
        <fullName evidence="1">Uncharacterized protein</fullName>
    </submittedName>
</protein>
<comment type="caution">
    <text evidence="1">The sequence shown here is derived from an EMBL/GenBank/DDBJ whole genome shotgun (WGS) entry which is preliminary data.</text>
</comment>
<dbReference type="AlphaFoldDB" id="A0A3E3HWI6"/>
<dbReference type="RefSeq" id="WP_117545694.1">
    <property type="nucleotide sequence ID" value="NZ_QVLV01000029.1"/>
</dbReference>
<dbReference type="EMBL" id="QVLV01000029">
    <property type="protein sequence ID" value="RGE56167.1"/>
    <property type="molecule type" value="Genomic_DNA"/>
</dbReference>
<evidence type="ECO:0000313" key="1">
    <source>
        <dbReference type="EMBL" id="RGE56167.1"/>
    </source>
</evidence>
<dbReference type="GeneID" id="97990164"/>
<gene>
    <name evidence="1" type="ORF">DXC51_25740</name>
</gene>
<organism evidence="1 2">
    <name type="scientific">Eisenbergiella massiliensis</name>
    <dbReference type="NCBI Taxonomy" id="1720294"/>
    <lineage>
        <taxon>Bacteria</taxon>
        <taxon>Bacillati</taxon>
        <taxon>Bacillota</taxon>
        <taxon>Clostridia</taxon>
        <taxon>Lachnospirales</taxon>
        <taxon>Lachnospiraceae</taxon>
        <taxon>Eisenbergiella</taxon>
    </lineage>
</organism>
<accession>A0A3E3HWI6</accession>
<evidence type="ECO:0000313" key="2">
    <source>
        <dbReference type="Proteomes" id="UP000260812"/>
    </source>
</evidence>
<reference evidence="1" key="1">
    <citation type="submission" date="2018-08" db="EMBL/GenBank/DDBJ databases">
        <title>A genome reference for cultivated species of the human gut microbiota.</title>
        <authorList>
            <person name="Zou Y."/>
            <person name="Xue W."/>
            <person name="Luo G."/>
        </authorList>
    </citation>
    <scope>NUCLEOTIDE SEQUENCE [LARGE SCALE GENOMIC DNA]</scope>
    <source>
        <strain evidence="1">TF05-5AC</strain>
    </source>
</reference>
<dbReference type="Proteomes" id="UP000260812">
    <property type="component" value="Unassembled WGS sequence"/>
</dbReference>
<keyword evidence="2" id="KW-1185">Reference proteome</keyword>